<protein>
    <submittedName>
        <fullName evidence="1">Uncharacterized protein</fullName>
    </submittedName>
</protein>
<accession>Q5QG01</accession>
<reference evidence="1" key="2">
    <citation type="submission" date="2004-04" db="EMBL/GenBank/DDBJ databases">
        <authorList>
            <person name="Tsiamis G."/>
            <person name="Mansfield J.W."/>
        </authorList>
    </citation>
    <scope>NUCLEOTIDE SEQUENCE</scope>
    <source>
        <strain evidence="1">1449B</strain>
        <plasmid evidence="1">pAV520</plasmid>
    </source>
</reference>
<reference evidence="1" key="1">
    <citation type="journal article" date="2000" name="EMBO J.">
        <title>Cultivar-specific avirulence and virulence functions assigned to avrPphF in Pseudomonas syringae pv. phaseolicola, the cause of bean halo-blight disease.</title>
        <authorList>
            <person name="Tsiamis G."/>
            <person name="Mansfield J.W."/>
            <person name="Hockenhull R."/>
            <person name="Jackson R.W."/>
            <person name="Sesma A."/>
            <person name="Athanassopoulos E."/>
            <person name="Bennett M.A."/>
            <person name="Stevens C."/>
            <person name="Vivian A."/>
            <person name="Taylor J.D."/>
            <person name="Murillo J."/>
        </authorList>
    </citation>
    <scope>NUCLEOTIDE SEQUENCE</scope>
    <source>
        <strain evidence="1">1449B</strain>
        <plasmid evidence="1">pAV520</plasmid>
    </source>
</reference>
<geneLocation type="plasmid" evidence="1">
    <name>pAV520</name>
</geneLocation>
<evidence type="ECO:0000313" key="1">
    <source>
        <dbReference type="EMBL" id="AAV68730.1"/>
    </source>
</evidence>
<proteinExistence type="predicted"/>
<dbReference type="AlphaFoldDB" id="Q5QG01"/>
<organism evidence="1">
    <name type="scientific">Pseudomonas savastanoi pv. phaseolicola</name>
    <name type="common">Pseudomonas syringae pv. phaseolicola</name>
    <dbReference type="NCBI Taxonomy" id="319"/>
    <lineage>
        <taxon>Bacteria</taxon>
        <taxon>Pseudomonadati</taxon>
        <taxon>Pseudomonadota</taxon>
        <taxon>Gammaproteobacteria</taxon>
        <taxon>Pseudomonadales</taxon>
        <taxon>Pseudomonadaceae</taxon>
        <taxon>Pseudomonas</taxon>
    </lineage>
</organism>
<dbReference type="EMBL" id="AY603426">
    <property type="protein sequence ID" value="AAV68730.1"/>
    <property type="molecule type" value="Genomic_DNA"/>
</dbReference>
<name>Q5QG01_PSESH</name>
<keyword evidence="1" id="KW-0614">Plasmid</keyword>
<sequence>MTDWLQQAAVIEPVHPFQRFQLHRPPCGPRASMNHFSLVKTIDGLSQGIVVRVTDTPDRWLNTGFDKTLGIANGHVLHATVTVVNESTLLDWATGVKGLLQCIECKIGTR</sequence>